<organism evidence="1 2">
    <name type="scientific">Pisum sativum</name>
    <name type="common">Garden pea</name>
    <name type="synonym">Lathyrus oleraceus</name>
    <dbReference type="NCBI Taxonomy" id="3888"/>
    <lineage>
        <taxon>Eukaryota</taxon>
        <taxon>Viridiplantae</taxon>
        <taxon>Streptophyta</taxon>
        <taxon>Embryophyta</taxon>
        <taxon>Tracheophyta</taxon>
        <taxon>Spermatophyta</taxon>
        <taxon>Magnoliopsida</taxon>
        <taxon>eudicotyledons</taxon>
        <taxon>Gunneridae</taxon>
        <taxon>Pentapetalae</taxon>
        <taxon>rosids</taxon>
        <taxon>fabids</taxon>
        <taxon>Fabales</taxon>
        <taxon>Fabaceae</taxon>
        <taxon>Papilionoideae</taxon>
        <taxon>50 kb inversion clade</taxon>
        <taxon>NPAAA clade</taxon>
        <taxon>Hologalegina</taxon>
        <taxon>IRL clade</taxon>
        <taxon>Fabeae</taxon>
        <taxon>Lathyrus</taxon>
    </lineage>
</organism>
<accession>A0A9D4Y9E9</accession>
<dbReference type="SUPFAM" id="SSF50630">
    <property type="entry name" value="Acid proteases"/>
    <property type="match status" value="1"/>
</dbReference>
<name>A0A9D4Y9E9_PEA</name>
<dbReference type="InterPro" id="IPR021109">
    <property type="entry name" value="Peptidase_aspartic_dom_sf"/>
</dbReference>
<dbReference type="CDD" id="cd00303">
    <property type="entry name" value="retropepsin_like"/>
    <property type="match status" value="1"/>
</dbReference>
<proteinExistence type="predicted"/>
<dbReference type="PANTHER" id="PTHR33240:SF15">
    <property type="entry name" value="GAG-PRO-LIKE PROTEIN"/>
    <property type="match status" value="1"/>
</dbReference>
<dbReference type="Gramene" id="Psat02G0158200-T1">
    <property type="protein sequence ID" value="KAI5434817.1"/>
    <property type="gene ID" value="KIW84_021582"/>
</dbReference>
<dbReference type="AlphaFoldDB" id="A0A9D4Y9E9"/>
<gene>
    <name evidence="1" type="ORF">KIW84_021582</name>
</gene>
<dbReference type="EMBL" id="JAMSHJ010000002">
    <property type="protein sequence ID" value="KAI5434817.1"/>
    <property type="molecule type" value="Genomic_DNA"/>
</dbReference>
<evidence type="ECO:0000313" key="2">
    <source>
        <dbReference type="Proteomes" id="UP001058974"/>
    </source>
</evidence>
<dbReference type="Proteomes" id="UP001058974">
    <property type="component" value="Chromosome 2"/>
</dbReference>
<protein>
    <recommendedName>
        <fullName evidence="3">Gag-pol polyprotein</fullName>
    </recommendedName>
</protein>
<evidence type="ECO:0008006" key="3">
    <source>
        <dbReference type="Google" id="ProtNLM"/>
    </source>
</evidence>
<dbReference type="SUPFAM" id="SSF56672">
    <property type="entry name" value="DNA/RNA polymerases"/>
    <property type="match status" value="1"/>
</dbReference>
<keyword evidence="2" id="KW-1185">Reference proteome</keyword>
<dbReference type="InterPro" id="IPR043502">
    <property type="entry name" value="DNA/RNA_pol_sf"/>
</dbReference>
<sequence length="268" mass="30139">MNCKEDVMSNVLVDIGYSLNVLPKSTLSRLSYQGALMRYSGVIIKAFNGSQKTVIGEVDLPVKIGPSHYQITFQVMDIHPAYSYLLGRTWIHETGAVTSTLHQKLKFVKNGKLVVVGGENTLLVSHMSSFSYVEAEEEVRTPFQALSIAEVKKTRAPMSSLKDAQKAIEETDDEEVSDELSRIVEHEEKAIQPFEEQIELVNLGSEDDVEEDMPGLDSEIVEHRLPLKPECPPVKQKLRRTHPDMEVKIKEEVQKQIDVGFLVTAEYP</sequence>
<dbReference type="PANTHER" id="PTHR33240">
    <property type="entry name" value="OS08G0508500 PROTEIN"/>
    <property type="match status" value="1"/>
</dbReference>
<comment type="caution">
    <text evidence="1">The sequence shown here is derived from an EMBL/GenBank/DDBJ whole genome shotgun (WGS) entry which is preliminary data.</text>
</comment>
<reference evidence="1 2" key="1">
    <citation type="journal article" date="2022" name="Nat. Genet.">
        <title>Improved pea reference genome and pan-genome highlight genomic features and evolutionary characteristics.</title>
        <authorList>
            <person name="Yang T."/>
            <person name="Liu R."/>
            <person name="Luo Y."/>
            <person name="Hu S."/>
            <person name="Wang D."/>
            <person name="Wang C."/>
            <person name="Pandey M.K."/>
            <person name="Ge S."/>
            <person name="Xu Q."/>
            <person name="Li N."/>
            <person name="Li G."/>
            <person name="Huang Y."/>
            <person name="Saxena R.K."/>
            <person name="Ji Y."/>
            <person name="Li M."/>
            <person name="Yan X."/>
            <person name="He Y."/>
            <person name="Liu Y."/>
            <person name="Wang X."/>
            <person name="Xiang C."/>
            <person name="Varshney R.K."/>
            <person name="Ding H."/>
            <person name="Gao S."/>
            <person name="Zong X."/>
        </authorList>
    </citation>
    <scope>NUCLEOTIDE SEQUENCE [LARGE SCALE GENOMIC DNA]</scope>
    <source>
        <strain evidence="1 2">cv. Zhongwan 6</strain>
    </source>
</reference>
<dbReference type="Gene3D" id="2.40.70.10">
    <property type="entry name" value="Acid Proteases"/>
    <property type="match status" value="1"/>
</dbReference>
<evidence type="ECO:0000313" key="1">
    <source>
        <dbReference type="EMBL" id="KAI5434817.1"/>
    </source>
</evidence>
<dbReference type="Gene3D" id="3.10.10.10">
    <property type="entry name" value="HIV Type 1 Reverse Transcriptase, subunit A, domain 1"/>
    <property type="match status" value="1"/>
</dbReference>